<evidence type="ECO:0000256" key="3">
    <source>
        <dbReference type="PROSITE-ProRule" id="PRU00492"/>
    </source>
</evidence>
<reference evidence="5" key="2">
    <citation type="journal article" date="2021" name="Microbiome">
        <title>Successional dynamics and alternative stable states in a saline activated sludge microbial community over 9 years.</title>
        <authorList>
            <person name="Wang Y."/>
            <person name="Ye J."/>
            <person name="Ju F."/>
            <person name="Liu L."/>
            <person name="Boyd J.A."/>
            <person name="Deng Y."/>
            <person name="Parks D.H."/>
            <person name="Jiang X."/>
            <person name="Yin X."/>
            <person name="Woodcroft B.J."/>
            <person name="Tyson G.W."/>
            <person name="Hugenholtz P."/>
            <person name="Polz M.F."/>
            <person name="Zhang T."/>
        </authorList>
    </citation>
    <scope>NUCLEOTIDE SEQUENCE</scope>
    <source>
        <strain evidence="5">HKST-UBA17</strain>
    </source>
</reference>
<keyword evidence="5" id="KW-0255">Endonuclease</keyword>
<dbReference type="GO" id="GO:0005524">
    <property type="term" value="F:ATP binding"/>
    <property type="evidence" value="ECO:0007669"/>
    <property type="project" value="UniProtKB-UniRule"/>
</dbReference>
<dbReference type="InterPro" id="IPR005144">
    <property type="entry name" value="ATP-cone_dom"/>
</dbReference>
<proteinExistence type="predicted"/>
<reference evidence="5" key="1">
    <citation type="submission" date="2020-04" db="EMBL/GenBank/DDBJ databases">
        <authorList>
            <person name="Zhang T."/>
        </authorList>
    </citation>
    <scope>NUCLEOTIDE SEQUENCE</scope>
    <source>
        <strain evidence="5">HKST-UBA17</strain>
    </source>
</reference>
<dbReference type="Pfam" id="PF04471">
    <property type="entry name" value="Mrr_cat"/>
    <property type="match status" value="1"/>
</dbReference>
<dbReference type="GO" id="GO:0004519">
    <property type="term" value="F:endonuclease activity"/>
    <property type="evidence" value="ECO:0007669"/>
    <property type="project" value="UniProtKB-KW"/>
</dbReference>
<keyword evidence="5" id="KW-0540">Nuclease</keyword>
<gene>
    <name evidence="5" type="ORF">KC685_04320</name>
</gene>
<dbReference type="PROSITE" id="PS51161">
    <property type="entry name" value="ATP_CONE"/>
    <property type="match status" value="1"/>
</dbReference>
<evidence type="ECO:0000256" key="1">
    <source>
        <dbReference type="ARBA" id="ARBA00022741"/>
    </source>
</evidence>
<dbReference type="Proteomes" id="UP000741282">
    <property type="component" value="Unassembled WGS sequence"/>
</dbReference>
<dbReference type="GO" id="GO:0003677">
    <property type="term" value="F:DNA binding"/>
    <property type="evidence" value="ECO:0007669"/>
    <property type="project" value="InterPro"/>
</dbReference>
<keyword evidence="2 3" id="KW-0067">ATP-binding</keyword>
<keyword evidence="1 3" id="KW-0547">Nucleotide-binding</keyword>
<evidence type="ECO:0000256" key="2">
    <source>
        <dbReference type="ARBA" id="ARBA00022840"/>
    </source>
</evidence>
<dbReference type="GO" id="GO:0016787">
    <property type="term" value="F:hydrolase activity"/>
    <property type="evidence" value="ECO:0007669"/>
    <property type="project" value="UniProtKB-KW"/>
</dbReference>
<evidence type="ECO:0000259" key="4">
    <source>
        <dbReference type="PROSITE" id="PS51161"/>
    </source>
</evidence>
<dbReference type="InterPro" id="IPR011335">
    <property type="entry name" value="Restrct_endonuc-II-like"/>
</dbReference>
<protein>
    <submittedName>
        <fullName evidence="5">Restriction endonuclease</fullName>
        <ecNumber evidence="5">3.1.21.-</ecNumber>
    </submittedName>
</protein>
<sequence>MIKKIQKIDGVVEDFNISKLKRSIRKAGAPEELVDGIAREISKDKKIHSTKDIHSKVYQALVKSKPSAAARYSLKKALHSLGPTGYPFEKYIASIYHYMGYQTKVNITLQGSCVTHEMDVIARTASDLLYVECKYHQSQSAKSNVKIPLYVQARAEDLIEYQKNVEPDGTKFHFFIATNTKFTTDAVQYSRCKGLKLLSWEQPEEDPLPQVIDRYGLHPVSSLTCLTRAQSVRLIENGVVMVRNVPEMYREMSKAGLQPDVIRNAIKESEDILDMMS</sequence>
<dbReference type="AlphaFoldDB" id="A0A955KWW2"/>
<keyword evidence="5" id="KW-0378">Hydrolase</keyword>
<dbReference type="InterPro" id="IPR011856">
    <property type="entry name" value="tRNA_endonuc-like_dom_sf"/>
</dbReference>
<comment type="caution">
    <text evidence="5">The sequence shown here is derived from an EMBL/GenBank/DDBJ whole genome shotgun (WGS) entry which is preliminary data.</text>
</comment>
<evidence type="ECO:0000313" key="5">
    <source>
        <dbReference type="EMBL" id="MCA9377117.1"/>
    </source>
</evidence>
<dbReference type="InterPro" id="IPR007560">
    <property type="entry name" value="Restrct_endonuc_IV_Mrr"/>
</dbReference>
<evidence type="ECO:0000313" key="6">
    <source>
        <dbReference type="Proteomes" id="UP000741282"/>
    </source>
</evidence>
<dbReference type="EC" id="3.1.21.-" evidence="5"/>
<accession>A0A955KWW2</accession>
<dbReference type="EMBL" id="JAGQLN010000018">
    <property type="protein sequence ID" value="MCA9377117.1"/>
    <property type="molecule type" value="Genomic_DNA"/>
</dbReference>
<dbReference type="Pfam" id="PF03477">
    <property type="entry name" value="ATP-cone"/>
    <property type="match status" value="1"/>
</dbReference>
<feature type="domain" description="ATP-cone" evidence="4">
    <location>
        <begin position="3"/>
        <end position="83"/>
    </location>
</feature>
<dbReference type="SUPFAM" id="SSF52980">
    <property type="entry name" value="Restriction endonuclease-like"/>
    <property type="match status" value="1"/>
</dbReference>
<dbReference type="GO" id="GO:0009307">
    <property type="term" value="P:DNA restriction-modification system"/>
    <property type="evidence" value="ECO:0007669"/>
    <property type="project" value="InterPro"/>
</dbReference>
<organism evidence="5 6">
    <name type="scientific">Candidatus Dojkabacteria bacterium</name>
    <dbReference type="NCBI Taxonomy" id="2099670"/>
    <lineage>
        <taxon>Bacteria</taxon>
        <taxon>Candidatus Dojkabacteria</taxon>
    </lineage>
</organism>
<dbReference type="Gene3D" id="3.40.1350.10">
    <property type="match status" value="1"/>
</dbReference>
<name>A0A955KWW2_9BACT</name>